<protein>
    <submittedName>
        <fullName evidence="3 7">Toxin-antitoxin system HicB family antitoxin</fullName>
    </submittedName>
    <submittedName>
        <fullName evidence="2">Uncharacterized protein encoded in hypervariable junctions of pilus gene clusters</fullName>
    </submittedName>
</protein>
<dbReference type="Proteomes" id="UP001197741">
    <property type="component" value="Unassembled WGS sequence"/>
</dbReference>
<reference evidence="9 12" key="3">
    <citation type="submission" date="2019-08" db="EMBL/GenBank/DDBJ databases">
        <authorList>
            <person name="Duncan S."/>
            <person name="Walker A."/>
        </authorList>
    </citation>
    <scope>NUCLEOTIDE SEQUENCE [LARGE SCALE GENOMIC DNA]</scope>
    <source>
        <strain evidence="9 12">T3WBe13</strain>
    </source>
</reference>
<dbReference type="Proteomes" id="UP001193670">
    <property type="component" value="Unassembled WGS sequence"/>
</dbReference>
<dbReference type="AlphaFoldDB" id="A0A173TII9"/>
<dbReference type="InterPro" id="IPR010985">
    <property type="entry name" value="Ribbon_hlx_hlx"/>
</dbReference>
<reference evidence="6" key="9">
    <citation type="submission" date="2023-01" db="EMBL/GenBank/DDBJ databases">
        <title>Human gut microbiome strain richness.</title>
        <authorList>
            <person name="Chen-Liaw A."/>
        </authorList>
    </citation>
    <scope>NUCLEOTIDE SEQUENCE</scope>
    <source>
        <strain evidence="6">1001283st1_D2_1001283B150209_150212</strain>
    </source>
</reference>
<reference evidence="7" key="6">
    <citation type="submission" date="2020-02" db="EMBL/GenBank/DDBJ databases">
        <authorList>
            <person name="Littmann E."/>
            <person name="Sorbara M."/>
        </authorList>
    </citation>
    <scope>NUCLEOTIDE SEQUENCE</scope>
    <source>
        <strain evidence="7">MSK.17.79</strain>
    </source>
</reference>
<dbReference type="PANTHER" id="PTHR34504">
    <property type="entry name" value="ANTITOXIN HICB"/>
    <property type="match status" value="1"/>
</dbReference>
<dbReference type="EMBL" id="JAJFBX010000029">
    <property type="protein sequence ID" value="MCC2748253.1"/>
    <property type="molecule type" value="Genomic_DNA"/>
</dbReference>
<reference evidence="8 11" key="2">
    <citation type="submission" date="2018-08" db="EMBL/GenBank/DDBJ databases">
        <title>A genome reference for cultivated species of the human gut microbiota.</title>
        <authorList>
            <person name="Zou Y."/>
            <person name="Xue W."/>
            <person name="Luo G."/>
        </authorList>
    </citation>
    <scope>NUCLEOTIDE SEQUENCE [LARGE SCALE GENOMIC DNA]</scope>
    <source>
        <strain evidence="8 11">AM26-2LB</strain>
    </source>
</reference>
<dbReference type="InterPro" id="IPR051404">
    <property type="entry name" value="TA_system_antitoxin"/>
</dbReference>
<reference evidence="9 12" key="4">
    <citation type="submission" date="2019-09" db="EMBL/GenBank/DDBJ databases">
        <title>Strain-level analysis of Eubacterium rectale using genomes from metagenomes.</title>
        <authorList>
            <person name="Karcher N."/>
            <person name="Segata N."/>
        </authorList>
    </citation>
    <scope>NUCLEOTIDE SEQUENCE [LARGE SCALE GENOMIC DNA]</scope>
    <source>
        <strain evidence="9 12">T3WBe13</strain>
    </source>
</reference>
<dbReference type="Proteomes" id="UP000324327">
    <property type="component" value="Unassembled WGS sequence"/>
</dbReference>
<dbReference type="Proteomes" id="UP001197847">
    <property type="component" value="Unassembled WGS sequence"/>
</dbReference>
<evidence type="ECO:0000313" key="2">
    <source>
        <dbReference type="EMBL" id="CUN02026.1"/>
    </source>
</evidence>
<dbReference type="EMBL" id="JAAILW010000015">
    <property type="protein sequence ID" value="NSC27513.1"/>
    <property type="molecule type" value="Genomic_DNA"/>
</dbReference>
<reference evidence="7" key="5">
    <citation type="journal article" date="2020" name="Cell Host Microbe">
        <title>Functional and Genomic Variation between Human-Derived Isolates of Lachnospiraceae Reveals Inter- and Intra-Species Diversity.</title>
        <authorList>
            <person name="Sorbara M.T."/>
            <person name="Littmann E.R."/>
            <person name="Fontana E."/>
            <person name="Moody T.U."/>
            <person name="Kohout C.E."/>
            <person name="Gjonbalaj M."/>
            <person name="Eaton V."/>
            <person name="Seok R."/>
            <person name="Leiner I.M."/>
            <person name="Pamer E.G."/>
        </authorList>
    </citation>
    <scope>NUCLEOTIDE SEQUENCE</scope>
    <source>
        <strain evidence="7">MSK.17.79</strain>
    </source>
</reference>
<evidence type="ECO:0000313" key="12">
    <source>
        <dbReference type="Proteomes" id="UP000324327"/>
    </source>
</evidence>
<dbReference type="OrthoDB" id="5419659at2"/>
<dbReference type="EMBL" id="JAQLYE010000030">
    <property type="protein sequence ID" value="MDB8019007.1"/>
    <property type="molecule type" value="Genomic_DNA"/>
</dbReference>
<dbReference type="PANTHER" id="PTHR34504:SF2">
    <property type="entry name" value="UPF0150 PROTEIN SSL0259"/>
    <property type="match status" value="1"/>
</dbReference>
<dbReference type="RefSeq" id="WP_055237993.1">
    <property type="nucleotide sequence ID" value="NZ_CP143947.1"/>
</dbReference>
<dbReference type="Proteomes" id="UP001212823">
    <property type="component" value="Unassembled WGS sequence"/>
</dbReference>
<evidence type="ECO:0000313" key="9">
    <source>
        <dbReference type="EMBL" id="TYL58293.1"/>
    </source>
</evidence>
<dbReference type="Proteomes" id="UP000095673">
    <property type="component" value="Unassembled WGS sequence"/>
</dbReference>
<dbReference type="Pfam" id="PF15919">
    <property type="entry name" value="HicB_lk_antitox"/>
    <property type="match status" value="1"/>
</dbReference>
<evidence type="ECO:0000313" key="3">
    <source>
        <dbReference type="EMBL" id="MCB6938863.1"/>
    </source>
</evidence>
<accession>A0A173TII9</accession>
<gene>
    <name evidence="8" type="ORF">DW703_10545</name>
    <name evidence="2" type="ORF">ERS852580_01615</name>
    <name evidence="9" type="ORF">FYL31_10535</name>
    <name evidence="7" type="ORF">G4319_09190</name>
    <name evidence="3" type="ORF">LIZ56_10650</name>
    <name evidence="4" type="ORF">LIZ82_14215</name>
    <name evidence="5" type="ORF">LK487_14695</name>
    <name evidence="6" type="ORF">PNE45_13350</name>
</gene>
<dbReference type="SUPFAM" id="SSF47598">
    <property type="entry name" value="Ribbon-helix-helix"/>
    <property type="match status" value="1"/>
</dbReference>
<evidence type="ECO:0000313" key="5">
    <source>
        <dbReference type="EMBL" id="MCC2748253.1"/>
    </source>
</evidence>
<evidence type="ECO:0000313" key="7">
    <source>
        <dbReference type="EMBL" id="NSC27513.1"/>
    </source>
</evidence>
<dbReference type="EMBL" id="JAJCJQ010000030">
    <property type="protein sequence ID" value="MCB6962032.1"/>
    <property type="molecule type" value="Genomic_DNA"/>
</dbReference>
<feature type="domain" description="HicB-like antitoxin of toxin-antitoxin system" evidence="1">
    <location>
        <begin position="17"/>
        <end position="78"/>
    </location>
</feature>
<dbReference type="InterPro" id="IPR013321">
    <property type="entry name" value="Arc_rbn_hlx_hlx"/>
</dbReference>
<dbReference type="SUPFAM" id="SSF143100">
    <property type="entry name" value="TTHA1013/TTHA0281-like"/>
    <property type="match status" value="1"/>
</dbReference>
<dbReference type="EMBL" id="QSKY01000015">
    <property type="protein sequence ID" value="RHF02814.1"/>
    <property type="molecule type" value="Genomic_DNA"/>
</dbReference>
<dbReference type="Gene3D" id="3.30.160.250">
    <property type="match status" value="1"/>
</dbReference>
<dbReference type="InterPro" id="IPR031807">
    <property type="entry name" value="HicB-like"/>
</dbReference>
<dbReference type="EMBL" id="VSTF01000012">
    <property type="protein sequence ID" value="TYL58293.1"/>
    <property type="molecule type" value="Genomic_DNA"/>
</dbReference>
<evidence type="ECO:0000313" key="4">
    <source>
        <dbReference type="EMBL" id="MCB6962032.1"/>
    </source>
</evidence>
<reference evidence="3" key="8">
    <citation type="submission" date="2021-10" db="EMBL/GenBank/DDBJ databases">
        <title>Collection of gut derived symbiotic bacterial strains cultured from healthy donors.</title>
        <authorList>
            <person name="Lin H."/>
            <person name="Littmann E."/>
            <person name="Kohout C."/>
            <person name="Pamer E.G."/>
        </authorList>
    </citation>
    <scope>NUCLEOTIDE SEQUENCE</scope>
    <source>
        <strain evidence="4">DFI.7.28A</strain>
        <strain evidence="3">DFI.9.42</strain>
    </source>
</reference>
<dbReference type="InterPro" id="IPR035069">
    <property type="entry name" value="TTHA1013/TTHA0281-like"/>
</dbReference>
<proteinExistence type="predicted"/>
<dbReference type="EMBL" id="JAJCJK010000016">
    <property type="protein sequence ID" value="MCB6938863.1"/>
    <property type="molecule type" value="Genomic_DNA"/>
</dbReference>
<dbReference type="Proteomes" id="UP000283501">
    <property type="component" value="Unassembled WGS sequence"/>
</dbReference>
<evidence type="ECO:0000259" key="1">
    <source>
        <dbReference type="Pfam" id="PF15919"/>
    </source>
</evidence>
<evidence type="ECO:0000313" key="11">
    <source>
        <dbReference type="Proteomes" id="UP000283501"/>
    </source>
</evidence>
<evidence type="ECO:0000313" key="6">
    <source>
        <dbReference type="EMBL" id="MDB8019007.1"/>
    </source>
</evidence>
<organism evidence="2 10">
    <name type="scientific">Agathobacter rectalis</name>
    <dbReference type="NCBI Taxonomy" id="39491"/>
    <lineage>
        <taxon>Bacteria</taxon>
        <taxon>Bacillati</taxon>
        <taxon>Bacillota</taxon>
        <taxon>Clostridia</taxon>
        <taxon>Lachnospirales</taxon>
        <taxon>Lachnospiraceae</taxon>
        <taxon>Agathobacter</taxon>
    </lineage>
</organism>
<reference evidence="2 10" key="1">
    <citation type="submission" date="2015-09" db="EMBL/GenBank/DDBJ databases">
        <authorList>
            <consortium name="Pathogen Informatics"/>
        </authorList>
    </citation>
    <scope>NUCLEOTIDE SEQUENCE [LARGE SCALE GENOMIC DNA]</scope>
    <source>
        <strain evidence="2 10">2789STDY5834968</strain>
    </source>
</reference>
<dbReference type="Gene3D" id="1.10.1220.10">
    <property type="entry name" value="Met repressor-like"/>
    <property type="match status" value="1"/>
</dbReference>
<reference evidence="5" key="7">
    <citation type="submission" date="2021-10" db="EMBL/GenBank/DDBJ databases">
        <title>Collection of gut derived symbiotic bacterial strains cultured from healthy donors.</title>
        <authorList>
            <person name="Lin H."/>
            <person name="Littmann E."/>
            <person name="Claire K."/>
            <person name="Pamer E."/>
        </authorList>
    </citation>
    <scope>NUCLEOTIDE SEQUENCE</scope>
    <source>
        <strain evidence="5">MSK.22.92</strain>
    </source>
</reference>
<evidence type="ECO:0000313" key="10">
    <source>
        <dbReference type="Proteomes" id="UP000095673"/>
    </source>
</evidence>
<sequence>MKTLNDYFTMNYRMEIVEDKDEGGFVVSFPELPGCITCGETVESAVANALDAKKAWLEAAMEDGIEIHEPDSLEDYSGQFKLRIPRSLHRSLAEHSKKEGISMNQYCVYLLSRNDAVYSKL</sequence>
<dbReference type="Proteomes" id="UP001197684">
    <property type="component" value="Unassembled WGS sequence"/>
</dbReference>
<dbReference type="EMBL" id="CYXM01000006">
    <property type="protein sequence ID" value="CUN02026.1"/>
    <property type="molecule type" value="Genomic_DNA"/>
</dbReference>
<dbReference type="GO" id="GO:0006355">
    <property type="term" value="P:regulation of DNA-templated transcription"/>
    <property type="evidence" value="ECO:0007669"/>
    <property type="project" value="InterPro"/>
</dbReference>
<name>A0A173TII9_9FIRM</name>
<evidence type="ECO:0000313" key="8">
    <source>
        <dbReference type="EMBL" id="RHF02814.1"/>
    </source>
</evidence>